<name>A6GI66_9BACT</name>
<gene>
    <name evidence="1" type="ORF">PPSIR1_10475</name>
</gene>
<dbReference type="eggNOG" id="ENOG502ZCP9">
    <property type="taxonomic scope" value="Bacteria"/>
</dbReference>
<organism evidence="1 2">
    <name type="scientific">Plesiocystis pacifica SIR-1</name>
    <dbReference type="NCBI Taxonomy" id="391625"/>
    <lineage>
        <taxon>Bacteria</taxon>
        <taxon>Pseudomonadati</taxon>
        <taxon>Myxococcota</taxon>
        <taxon>Polyangia</taxon>
        <taxon>Nannocystales</taxon>
        <taxon>Nannocystaceae</taxon>
        <taxon>Plesiocystis</taxon>
    </lineage>
</organism>
<dbReference type="SUPFAM" id="SSF55718">
    <property type="entry name" value="SCP-like"/>
    <property type="match status" value="1"/>
</dbReference>
<reference evidence="1 2" key="1">
    <citation type="submission" date="2007-06" db="EMBL/GenBank/DDBJ databases">
        <authorList>
            <person name="Shimkets L."/>
            <person name="Ferriera S."/>
            <person name="Johnson J."/>
            <person name="Kravitz S."/>
            <person name="Beeson K."/>
            <person name="Sutton G."/>
            <person name="Rogers Y.-H."/>
            <person name="Friedman R."/>
            <person name="Frazier M."/>
            <person name="Venter J.C."/>
        </authorList>
    </citation>
    <scope>NUCLEOTIDE SEQUENCE [LARGE SCALE GENOMIC DNA]</scope>
    <source>
        <strain evidence="1 2">SIR-1</strain>
    </source>
</reference>
<evidence type="ECO:0000313" key="2">
    <source>
        <dbReference type="Proteomes" id="UP000005801"/>
    </source>
</evidence>
<accession>A6GI66</accession>
<sequence>MTGSEPEPGPGTVSEQLERSFALLRERLPRGWARVGAALGDLSVTIELGPSEPAPIVVRGGTDGPRVVHERGANATSEVHIAVPPATVLAVLDGALPLARAVVDDRLQIRGRLEHVAAVHEAIVAYVHGGVRCPGFPALLAGFRGHVRGP</sequence>
<protein>
    <recommendedName>
        <fullName evidence="3">SCP2 domain-containing protein</fullName>
    </recommendedName>
</protein>
<dbReference type="InterPro" id="IPR036527">
    <property type="entry name" value="SCP2_sterol-bd_dom_sf"/>
</dbReference>
<proteinExistence type="predicted"/>
<evidence type="ECO:0008006" key="3">
    <source>
        <dbReference type="Google" id="ProtNLM"/>
    </source>
</evidence>
<comment type="caution">
    <text evidence="1">The sequence shown here is derived from an EMBL/GenBank/DDBJ whole genome shotgun (WGS) entry which is preliminary data.</text>
</comment>
<keyword evidence="2" id="KW-1185">Reference proteome</keyword>
<dbReference type="Proteomes" id="UP000005801">
    <property type="component" value="Unassembled WGS sequence"/>
</dbReference>
<evidence type="ECO:0000313" key="1">
    <source>
        <dbReference type="EMBL" id="EDM74453.1"/>
    </source>
</evidence>
<dbReference type="AlphaFoldDB" id="A6GI66"/>
<dbReference type="STRING" id="391625.PPSIR1_10475"/>
<dbReference type="RefSeq" id="WP_006976402.1">
    <property type="nucleotide sequence ID" value="NZ_ABCS01000130.1"/>
</dbReference>
<dbReference type="EMBL" id="ABCS01000130">
    <property type="protein sequence ID" value="EDM74453.1"/>
    <property type="molecule type" value="Genomic_DNA"/>
</dbReference>